<name>A0A6J7U9L6_9ZZZZ</name>
<dbReference type="EMBL" id="CAEZSE010000022">
    <property type="protein sequence ID" value="CAB4530880.1"/>
    <property type="molecule type" value="Genomic_DNA"/>
</dbReference>
<dbReference type="EMBL" id="CAFBQV010000056">
    <property type="protein sequence ID" value="CAB5062799.1"/>
    <property type="molecule type" value="Genomic_DNA"/>
</dbReference>
<accession>A0A6J7U9L6</accession>
<evidence type="ECO:0000313" key="3">
    <source>
        <dbReference type="EMBL" id="CAB4599876.1"/>
    </source>
</evidence>
<feature type="transmembrane region" description="Helical" evidence="1">
    <location>
        <begin position="17"/>
        <end position="37"/>
    </location>
</feature>
<dbReference type="AlphaFoldDB" id="A0A6J7U9L6"/>
<dbReference type="EMBL" id="CAEZZK010000035">
    <property type="protein sequence ID" value="CAB4753950.1"/>
    <property type="molecule type" value="Genomic_DNA"/>
</dbReference>
<keyword evidence="1" id="KW-1133">Transmembrane helix</keyword>
<dbReference type="EMBL" id="CAFBOV010000153">
    <property type="protein sequence ID" value="CAB5001081.1"/>
    <property type="molecule type" value="Genomic_DNA"/>
</dbReference>
<gene>
    <name evidence="2" type="ORF">UFOPK1353_00237</name>
    <name evidence="3" type="ORF">UFOPK1826_00585</name>
    <name evidence="4" type="ORF">UFOPK2855_00296</name>
    <name evidence="5" type="ORF">UFOPK4020_00824</name>
    <name evidence="6" type="ORF">UFOPK4345_00481</name>
</gene>
<organism evidence="6">
    <name type="scientific">freshwater metagenome</name>
    <dbReference type="NCBI Taxonomy" id="449393"/>
    <lineage>
        <taxon>unclassified sequences</taxon>
        <taxon>metagenomes</taxon>
        <taxon>ecological metagenomes</taxon>
    </lineage>
</organism>
<dbReference type="EMBL" id="CAEZUN010000055">
    <property type="protein sequence ID" value="CAB4599876.1"/>
    <property type="molecule type" value="Genomic_DNA"/>
</dbReference>
<evidence type="ECO:0000256" key="1">
    <source>
        <dbReference type="SAM" id="Phobius"/>
    </source>
</evidence>
<keyword evidence="1" id="KW-0812">Transmembrane</keyword>
<keyword evidence="1" id="KW-0472">Membrane</keyword>
<protein>
    <submittedName>
        <fullName evidence="6">Unannotated protein</fullName>
    </submittedName>
</protein>
<evidence type="ECO:0000313" key="2">
    <source>
        <dbReference type="EMBL" id="CAB4530880.1"/>
    </source>
</evidence>
<evidence type="ECO:0000313" key="4">
    <source>
        <dbReference type="EMBL" id="CAB4753950.1"/>
    </source>
</evidence>
<proteinExistence type="predicted"/>
<evidence type="ECO:0000313" key="6">
    <source>
        <dbReference type="EMBL" id="CAB5062799.1"/>
    </source>
</evidence>
<evidence type="ECO:0000313" key="5">
    <source>
        <dbReference type="EMBL" id="CAB5001081.1"/>
    </source>
</evidence>
<reference evidence="6" key="1">
    <citation type="submission" date="2020-05" db="EMBL/GenBank/DDBJ databases">
        <authorList>
            <person name="Chiriac C."/>
            <person name="Salcher M."/>
            <person name="Ghai R."/>
            <person name="Kavagutti S V."/>
        </authorList>
    </citation>
    <scope>NUCLEOTIDE SEQUENCE</scope>
</reference>
<sequence length="129" mass="13377">MTTTSSTIDRGDTVLEVVIAVPIVLTLLLIAVQAMLFMHSAHIATLSAAKGASIAASADGEIISAIDSATRTAAELGAQLVGTPSLVVNDGFVVMRVRVAVPNVAVFFPSSVERGSEEPLEDFVPEGER</sequence>